<organism evidence="4 5">
    <name type="scientific">Fibrobacter succinogenes (strain ATCC 19169 / S85)</name>
    <dbReference type="NCBI Taxonomy" id="59374"/>
    <lineage>
        <taxon>Bacteria</taxon>
        <taxon>Pseudomonadati</taxon>
        <taxon>Fibrobacterota</taxon>
        <taxon>Fibrobacteria</taxon>
        <taxon>Fibrobacterales</taxon>
        <taxon>Fibrobacteraceae</taxon>
        <taxon>Fibrobacter</taxon>
    </lineage>
</organism>
<feature type="chain" id="PRO_5045350955" evidence="2">
    <location>
        <begin position="28"/>
        <end position="799"/>
    </location>
</feature>
<feature type="signal peptide" evidence="2">
    <location>
        <begin position="1"/>
        <end position="27"/>
    </location>
</feature>
<feature type="region of interest" description="Disordered" evidence="1">
    <location>
        <begin position="23"/>
        <end position="54"/>
    </location>
</feature>
<dbReference type="CDD" id="cd00063">
    <property type="entry name" value="FN3"/>
    <property type="match status" value="3"/>
</dbReference>
<evidence type="ECO:0000313" key="5">
    <source>
        <dbReference type="Proteomes" id="UP000001497"/>
    </source>
</evidence>
<dbReference type="Proteomes" id="UP000001497">
    <property type="component" value="Chromosome"/>
</dbReference>
<dbReference type="InterPro" id="IPR013783">
    <property type="entry name" value="Ig-like_fold"/>
</dbReference>
<dbReference type="InterPro" id="IPR003961">
    <property type="entry name" value="FN3_dom"/>
</dbReference>
<evidence type="ECO:0000259" key="3">
    <source>
        <dbReference type="PROSITE" id="PS50853"/>
    </source>
</evidence>
<evidence type="ECO:0000313" key="4">
    <source>
        <dbReference type="EMBL" id="ACX76208.1"/>
    </source>
</evidence>
<proteinExistence type="predicted"/>
<keyword evidence="5" id="KW-1185">Reference proteome</keyword>
<feature type="domain" description="Fibronectin type-III" evidence="3">
    <location>
        <begin position="171"/>
        <end position="266"/>
    </location>
</feature>
<dbReference type="PROSITE" id="PS51257">
    <property type="entry name" value="PROKAR_LIPOPROTEIN"/>
    <property type="match status" value="1"/>
</dbReference>
<feature type="domain" description="Fibronectin type-III" evidence="3">
    <location>
        <begin position="383"/>
        <end position="477"/>
    </location>
</feature>
<keyword evidence="2" id="KW-0732">Signal</keyword>
<dbReference type="EMBL" id="CP001792">
    <property type="protein sequence ID" value="ACX76208.1"/>
    <property type="molecule type" value="Genomic_DNA"/>
</dbReference>
<feature type="domain" description="Fibronectin type-III" evidence="3">
    <location>
        <begin position="277"/>
        <end position="371"/>
    </location>
</feature>
<name>A0ABN3YX53_FIBSS</name>
<dbReference type="SMART" id="SM00060">
    <property type="entry name" value="FN3"/>
    <property type="match status" value="4"/>
</dbReference>
<gene>
    <name evidence="4" type="ordered locus">Fisuc_2624</name>
</gene>
<evidence type="ECO:0000256" key="1">
    <source>
        <dbReference type="SAM" id="MobiDB-lite"/>
    </source>
</evidence>
<sequence>MNIKWKLSLATAFLFALGACSSSSSSAAEDDDTEYSSSAKGESNGGKSSSSTSSAACKSLTEKNLATPSNLQVIKNGENKWVLIWDYSANDDRPETGFVVESLDMSDSLPKWKSVGSTNAAVVMYNLEGESKSGKYYRVSAKDDCGVSKATDMVEIAATGANAITNADLATPSNLKLENVGDNMWQLSWSYTNNENRPEQGFKLQSLNLDDKSPKWSDDGTTNKGVHVVKIDGNKKGGLLFHVAAKDDKGISEYSEEITIPRVTDTTSSSNSMDLAVPTSLKIDSIGVNKYQLSWSYTDNKNRPENGFKLQILDVNAKSPAWAVLDSTNKSVRFFNVDAIKHGGKYIRVAAKDSKGLSTYSDEIQVPDADTTKVAGEELDLAVPKNLVLDPLGNDEYRLSWEYTNTPKRPATGFVLQKLYIANGKNWEDVKASVGKDVQFYNLSAEDCNYYIRIAAKDSKGLSDYSNVIEIPKIGAEEGEEEVATPPSELTISRIAPSVWELSWNYSDASDDPNRKFIIQTSKLKDFKWTGLKSPIDGSVRRYYIQGRDKIETYYRMAVVNGSDTSAFTDAIQLTPDISYRDYMALEVPVPSEKFILGYTTAYEADQDTSTKDDKTYISASATYTITENFISKYIVESEYTDTVYYEARWFTSLENFNYYKGSCEGKKTSDKCDSCYWSETFPYQEPSITKRFDESDFADEDKKTTILASCKNRSGYDADEHSLLYSASTSADKWEEIMAHETGMSMCIPDYVRGICGYYVQIRIVWKDINGETDWSEWTQPFNIADISGADDLCSPSK</sequence>
<dbReference type="PROSITE" id="PS50853">
    <property type="entry name" value="FN3"/>
    <property type="match status" value="3"/>
</dbReference>
<accession>A0ABN3YX53</accession>
<reference evidence="4" key="1">
    <citation type="submission" date="2009-10" db="EMBL/GenBank/DDBJ databases">
        <title>Complete sequence of Fibrobacter succinogenes subsp. succinogenes S85.</title>
        <authorList>
            <consortium name="US DOE Joint Genome Institute"/>
            <person name="Lucas S."/>
            <person name="Copeland A."/>
            <person name="Lapidus A."/>
            <person name="Glavina del Rio T."/>
            <person name="Tice H."/>
            <person name="Bruce D."/>
            <person name="Goodwin L."/>
            <person name="Pitluck S."/>
            <person name="Chertkov O."/>
            <person name="Detter J.C."/>
            <person name="Han C."/>
            <person name="Tapia R."/>
            <person name="Larimer F."/>
            <person name="Land M."/>
            <person name="Hauser L."/>
            <person name="Kyrpides N."/>
            <person name="Mikhailova N."/>
            <person name="Weimer P.J."/>
            <person name="Stevenson D.M."/>
            <person name="Boyum J."/>
            <person name="Brumm P.I."/>
            <person name="Mead D."/>
        </authorList>
    </citation>
    <scope>NUCLEOTIDE SEQUENCE [LARGE SCALE GENOMIC DNA]</scope>
    <source>
        <strain evidence="4">S85</strain>
    </source>
</reference>
<dbReference type="SUPFAM" id="SSF49265">
    <property type="entry name" value="Fibronectin type III"/>
    <property type="match status" value="3"/>
</dbReference>
<dbReference type="Gene3D" id="2.60.40.10">
    <property type="entry name" value="Immunoglobulins"/>
    <property type="match status" value="4"/>
</dbReference>
<protein>
    <submittedName>
        <fullName evidence="4">Fibronectin type III domain protein</fullName>
    </submittedName>
</protein>
<dbReference type="RefSeq" id="WP_015732360.1">
    <property type="nucleotide sequence ID" value="NC_013410.1"/>
</dbReference>
<feature type="compositionally biased region" description="Low complexity" evidence="1">
    <location>
        <begin position="35"/>
        <end position="54"/>
    </location>
</feature>
<dbReference type="InterPro" id="IPR036116">
    <property type="entry name" value="FN3_sf"/>
</dbReference>
<evidence type="ECO:0000256" key="2">
    <source>
        <dbReference type="SAM" id="SignalP"/>
    </source>
</evidence>